<feature type="region of interest" description="Disordered" evidence="1">
    <location>
        <begin position="177"/>
        <end position="221"/>
    </location>
</feature>
<dbReference type="STRING" id="1164594.SAMN05216204_11239"/>
<name>A0A1I1NBQ0_9BURK</name>
<gene>
    <name evidence="2" type="ORF">SAMN05216204_11239</name>
</gene>
<dbReference type="Proteomes" id="UP000198639">
    <property type="component" value="Unassembled WGS sequence"/>
</dbReference>
<sequence length="221" mass="22661">MATSRSTPPATSSSATWSWKRRSAVGSWINGVPASSAIENAARAALEKNWASASAAAVSSGFTIGPYTNVLGWTPTYAYTPGASFEAVKSRNLAASGAGKVAIDGATLDATSSFGVLRSGLAWNRFTNKYAASITLTNNSGAALTGPFQLALNGLPAGVTLDNASGVLNGCLTSPSRKEASRLAPRSPSRLRTAARASWRSATPIPSTSAFSETRITPCAT</sequence>
<organism evidence="2 3">
    <name type="scientific">Massilia yuzhufengensis</name>
    <dbReference type="NCBI Taxonomy" id="1164594"/>
    <lineage>
        <taxon>Bacteria</taxon>
        <taxon>Pseudomonadati</taxon>
        <taxon>Pseudomonadota</taxon>
        <taxon>Betaproteobacteria</taxon>
        <taxon>Burkholderiales</taxon>
        <taxon>Oxalobacteraceae</taxon>
        <taxon>Telluria group</taxon>
        <taxon>Massilia</taxon>
    </lineage>
</organism>
<proteinExistence type="predicted"/>
<reference evidence="3" key="1">
    <citation type="submission" date="2016-10" db="EMBL/GenBank/DDBJ databases">
        <authorList>
            <person name="Varghese N."/>
            <person name="Submissions S."/>
        </authorList>
    </citation>
    <scope>NUCLEOTIDE SEQUENCE [LARGE SCALE GENOMIC DNA]</scope>
    <source>
        <strain evidence="3">CGMCC 1.12041</strain>
    </source>
</reference>
<dbReference type="EMBL" id="FOLD01000012">
    <property type="protein sequence ID" value="SFC91170.1"/>
    <property type="molecule type" value="Genomic_DNA"/>
</dbReference>
<protein>
    <submittedName>
        <fullName evidence="2">Uncharacterized protein</fullName>
    </submittedName>
</protein>
<evidence type="ECO:0000313" key="3">
    <source>
        <dbReference type="Proteomes" id="UP000198639"/>
    </source>
</evidence>
<evidence type="ECO:0000313" key="2">
    <source>
        <dbReference type="EMBL" id="SFC91170.1"/>
    </source>
</evidence>
<dbReference type="AlphaFoldDB" id="A0A1I1NBQ0"/>
<feature type="compositionally biased region" description="Polar residues" evidence="1">
    <location>
        <begin position="204"/>
        <end position="221"/>
    </location>
</feature>
<accession>A0A1I1NBQ0</accession>
<keyword evidence="3" id="KW-1185">Reference proteome</keyword>
<feature type="compositionally biased region" description="Low complexity" evidence="1">
    <location>
        <begin position="182"/>
        <end position="202"/>
    </location>
</feature>
<evidence type="ECO:0000256" key="1">
    <source>
        <dbReference type="SAM" id="MobiDB-lite"/>
    </source>
</evidence>